<feature type="region of interest" description="Disordered" evidence="13">
    <location>
        <begin position="25"/>
        <end position="102"/>
    </location>
</feature>
<feature type="transmembrane region" description="Helical" evidence="14">
    <location>
        <begin position="240"/>
        <end position="260"/>
    </location>
</feature>
<keyword evidence="18" id="KW-1185">Reference proteome</keyword>
<reference evidence="17 18" key="1">
    <citation type="submission" date="2020-05" db="EMBL/GenBank/DDBJ databases">
        <authorList>
            <person name="Khan S.A."/>
            <person name="Jeon C.O."/>
            <person name="Chun B.H."/>
        </authorList>
    </citation>
    <scope>NUCLEOTIDE SEQUENCE [LARGE SCALE GENOMIC DNA]</scope>
    <source>
        <strain evidence="17 18">B156</strain>
    </source>
</reference>
<accession>A0A849K096</accession>
<dbReference type="RefSeq" id="WP_171556367.1">
    <property type="nucleotide sequence ID" value="NZ_JABFCS010000001.1"/>
</dbReference>
<keyword evidence="5" id="KW-1003">Cell membrane</keyword>
<keyword evidence="15" id="KW-0732">Signal</keyword>
<keyword evidence="9" id="KW-0249">Electron transport</keyword>
<dbReference type="GO" id="GO:0022904">
    <property type="term" value="P:respiratory electron transport chain"/>
    <property type="evidence" value="ECO:0007669"/>
    <property type="project" value="InterPro"/>
</dbReference>
<dbReference type="GO" id="GO:0009061">
    <property type="term" value="P:anaerobic respiration"/>
    <property type="evidence" value="ECO:0007669"/>
    <property type="project" value="TreeGrafter"/>
</dbReference>
<dbReference type="PANTHER" id="PTHR30074:SF6">
    <property type="entry name" value="FORMATE DEHYDROGENASE GAMMA SUBUNIT"/>
    <property type="match status" value="1"/>
</dbReference>
<dbReference type="Proteomes" id="UP000552954">
    <property type="component" value="Unassembled WGS sequence"/>
</dbReference>
<evidence type="ECO:0000256" key="4">
    <source>
        <dbReference type="ARBA" id="ARBA00022448"/>
    </source>
</evidence>
<gene>
    <name evidence="17" type="ORF">HK415_00420</name>
</gene>
<evidence type="ECO:0000256" key="12">
    <source>
        <dbReference type="ARBA" id="ARBA00023136"/>
    </source>
</evidence>
<comment type="cofactor">
    <cofactor evidence="1">
        <name>heme</name>
        <dbReference type="ChEBI" id="CHEBI:30413"/>
    </cofactor>
</comment>
<comment type="caution">
    <text evidence="17">The sequence shown here is derived from an EMBL/GenBank/DDBJ whole genome shotgun (WGS) entry which is preliminary data.</text>
</comment>
<evidence type="ECO:0000256" key="2">
    <source>
        <dbReference type="ARBA" id="ARBA00004651"/>
    </source>
</evidence>
<dbReference type="Gene3D" id="1.20.950.20">
    <property type="entry name" value="Transmembrane di-heme cytochromes, Chain C"/>
    <property type="match status" value="1"/>
</dbReference>
<evidence type="ECO:0000259" key="16">
    <source>
        <dbReference type="Pfam" id="PF01292"/>
    </source>
</evidence>
<reference evidence="17 18" key="2">
    <citation type="submission" date="2020-06" db="EMBL/GenBank/DDBJ databases">
        <title>Ramlibacter rhizophilus sp. nov., isolated from rhizosphere soil of national flower Mugunghwa from South Korea.</title>
        <authorList>
            <person name="Zheng-Fei Y."/>
            <person name="Huan T."/>
        </authorList>
    </citation>
    <scope>NUCLEOTIDE SEQUENCE [LARGE SCALE GENOMIC DNA]</scope>
    <source>
        <strain evidence="17 18">B156</strain>
    </source>
</reference>
<dbReference type="NCBIfam" id="TIGR01583">
    <property type="entry name" value="formate-DH-gamm"/>
    <property type="match status" value="1"/>
</dbReference>
<evidence type="ECO:0000256" key="13">
    <source>
        <dbReference type="SAM" id="MobiDB-lite"/>
    </source>
</evidence>
<dbReference type="GO" id="GO:0005886">
    <property type="term" value="C:plasma membrane"/>
    <property type="evidence" value="ECO:0007669"/>
    <property type="project" value="UniProtKB-SubCell"/>
</dbReference>
<dbReference type="EMBL" id="JABFCS010000001">
    <property type="protein sequence ID" value="NNU41952.1"/>
    <property type="molecule type" value="Genomic_DNA"/>
</dbReference>
<feature type="transmembrane region" description="Helical" evidence="14">
    <location>
        <begin position="197"/>
        <end position="220"/>
    </location>
</feature>
<dbReference type="PANTHER" id="PTHR30074">
    <property type="entry name" value="FORMATE DEHYDROGENASE, NITRATE-INDUCIBLE, CYTOCHROME B556 FDN SUBUNIT"/>
    <property type="match status" value="1"/>
</dbReference>
<evidence type="ECO:0000256" key="15">
    <source>
        <dbReference type="SAM" id="SignalP"/>
    </source>
</evidence>
<feature type="chain" id="PRO_5032725109" evidence="15">
    <location>
        <begin position="24"/>
        <end position="415"/>
    </location>
</feature>
<keyword evidence="12 14" id="KW-0472">Membrane</keyword>
<dbReference type="InterPro" id="IPR016174">
    <property type="entry name" value="Di-haem_cyt_TM"/>
</dbReference>
<protein>
    <submittedName>
        <fullName evidence="17">Formate dehydrogenase subunit gamma</fullName>
    </submittedName>
</protein>
<dbReference type="InterPro" id="IPR011577">
    <property type="entry name" value="Cyt_b561_bac/Ni-Hgenase"/>
</dbReference>
<feature type="domain" description="Cytochrome b561 bacterial/Ni-hydrogenase" evidence="16">
    <location>
        <begin position="188"/>
        <end position="372"/>
    </location>
</feature>
<evidence type="ECO:0000256" key="10">
    <source>
        <dbReference type="ARBA" id="ARBA00022989"/>
    </source>
</evidence>
<keyword evidence="7 14" id="KW-0812">Transmembrane</keyword>
<proteinExistence type="inferred from homology"/>
<dbReference type="InterPro" id="IPR006471">
    <property type="entry name" value="Formate_DH_gsu"/>
</dbReference>
<feature type="signal peptide" evidence="15">
    <location>
        <begin position="1"/>
        <end position="23"/>
    </location>
</feature>
<keyword evidence="4" id="KW-0813">Transport</keyword>
<dbReference type="AlphaFoldDB" id="A0A849K096"/>
<dbReference type="Pfam" id="PF01292">
    <property type="entry name" value="Ni_hydr_CYTB"/>
    <property type="match status" value="1"/>
</dbReference>
<evidence type="ECO:0000256" key="1">
    <source>
        <dbReference type="ARBA" id="ARBA00001971"/>
    </source>
</evidence>
<comment type="subcellular location">
    <subcellularLocation>
        <location evidence="2">Cell membrane</location>
        <topology evidence="2">Multi-pass membrane protein</topology>
    </subcellularLocation>
</comment>
<feature type="transmembrane region" description="Helical" evidence="14">
    <location>
        <begin position="339"/>
        <end position="360"/>
    </location>
</feature>
<feature type="transmembrane region" description="Helical" evidence="14">
    <location>
        <begin position="153"/>
        <end position="176"/>
    </location>
</feature>
<evidence type="ECO:0000256" key="9">
    <source>
        <dbReference type="ARBA" id="ARBA00022982"/>
    </source>
</evidence>
<dbReference type="InterPro" id="IPR051817">
    <property type="entry name" value="FDH_cytochrome_b556_subunit"/>
</dbReference>
<dbReference type="SUPFAM" id="SSF81342">
    <property type="entry name" value="Transmembrane di-heme cytochromes"/>
    <property type="match status" value="1"/>
</dbReference>
<evidence type="ECO:0000256" key="8">
    <source>
        <dbReference type="ARBA" id="ARBA00022723"/>
    </source>
</evidence>
<dbReference type="GO" id="GO:0008863">
    <property type="term" value="F:formate dehydrogenase (NAD+) activity"/>
    <property type="evidence" value="ECO:0007669"/>
    <property type="project" value="InterPro"/>
</dbReference>
<evidence type="ECO:0000256" key="7">
    <source>
        <dbReference type="ARBA" id="ARBA00022692"/>
    </source>
</evidence>
<organism evidence="17 18">
    <name type="scientific">Ramlibacter montanisoli</name>
    <dbReference type="NCBI Taxonomy" id="2732512"/>
    <lineage>
        <taxon>Bacteria</taxon>
        <taxon>Pseudomonadati</taxon>
        <taxon>Pseudomonadota</taxon>
        <taxon>Betaproteobacteria</taxon>
        <taxon>Burkholderiales</taxon>
        <taxon>Comamonadaceae</taxon>
        <taxon>Ramlibacter</taxon>
    </lineage>
</organism>
<evidence type="ECO:0000256" key="14">
    <source>
        <dbReference type="SAM" id="Phobius"/>
    </source>
</evidence>
<keyword evidence="10 14" id="KW-1133">Transmembrane helix</keyword>
<dbReference type="GO" id="GO:0015944">
    <property type="term" value="P:formate oxidation"/>
    <property type="evidence" value="ECO:0007669"/>
    <property type="project" value="TreeGrafter"/>
</dbReference>
<keyword evidence="8" id="KW-0479">Metal-binding</keyword>
<keyword evidence="6" id="KW-0349">Heme</keyword>
<name>A0A849K096_9BURK</name>
<sequence>MSRFLELVAAGALSFALGGAALAQSTPAAPAGGGSTATAPARQVPDDPVPGQGAGGIQGQNIFDVKPEVKRDASSEPGYMEQNNGQRNRVQPGNNAPMWRGVQGGVEGYTSLPKYQDPEAGVLIQGPVAYPGSRYVSAGQAWREVRNNWIIPYGGSLVLIVLLALALHYFAMGPIGQHHPDTGRKIERFTPFERASHWANAIAFVILGVSGIVMAFGKFFLLPVMGQTLFGYFTYILKNLHNFAGPLFAVSLVIMIVGYARENLPQRGDMGWLLRFGGFFGGKHGEEPPSNRYNAGEKLMFWGGVLFLGLIVVASGLYLDKLLPGMNYERQPMQVAHMVHAVSTVLMVAMFMGHIYLGTLGMRGAYSAMRTGYVDEEWAKEHHRYWYEDIKAGRIPAQRSKPLTIVDDTQTVRTV</sequence>
<dbReference type="GO" id="GO:0009326">
    <property type="term" value="C:formate dehydrogenase complex"/>
    <property type="evidence" value="ECO:0007669"/>
    <property type="project" value="InterPro"/>
</dbReference>
<evidence type="ECO:0000313" key="18">
    <source>
        <dbReference type="Proteomes" id="UP000552954"/>
    </source>
</evidence>
<dbReference type="GO" id="GO:0036397">
    <property type="term" value="F:formate dehydrogenase (quinone) activity"/>
    <property type="evidence" value="ECO:0007669"/>
    <property type="project" value="TreeGrafter"/>
</dbReference>
<evidence type="ECO:0000256" key="11">
    <source>
        <dbReference type="ARBA" id="ARBA00023004"/>
    </source>
</evidence>
<feature type="compositionally biased region" description="Basic and acidic residues" evidence="13">
    <location>
        <begin position="65"/>
        <end position="74"/>
    </location>
</feature>
<feature type="compositionally biased region" description="Polar residues" evidence="13">
    <location>
        <begin position="81"/>
        <end position="94"/>
    </location>
</feature>
<keyword evidence="11" id="KW-0408">Iron</keyword>
<evidence type="ECO:0000256" key="6">
    <source>
        <dbReference type="ARBA" id="ARBA00022617"/>
    </source>
</evidence>
<dbReference type="GO" id="GO:0009055">
    <property type="term" value="F:electron transfer activity"/>
    <property type="evidence" value="ECO:0007669"/>
    <property type="project" value="InterPro"/>
</dbReference>
<feature type="transmembrane region" description="Helical" evidence="14">
    <location>
        <begin position="299"/>
        <end position="319"/>
    </location>
</feature>
<evidence type="ECO:0000256" key="5">
    <source>
        <dbReference type="ARBA" id="ARBA00022475"/>
    </source>
</evidence>
<comment type="similarity">
    <text evidence="3">Belongs to the formate dehydrogenase gamma subunit family.</text>
</comment>
<evidence type="ECO:0000313" key="17">
    <source>
        <dbReference type="EMBL" id="NNU41952.1"/>
    </source>
</evidence>
<evidence type="ECO:0000256" key="3">
    <source>
        <dbReference type="ARBA" id="ARBA00010747"/>
    </source>
</evidence>
<dbReference type="GO" id="GO:0046872">
    <property type="term" value="F:metal ion binding"/>
    <property type="evidence" value="ECO:0007669"/>
    <property type="project" value="UniProtKB-KW"/>
</dbReference>
<feature type="compositionally biased region" description="Low complexity" evidence="13">
    <location>
        <begin position="25"/>
        <end position="41"/>
    </location>
</feature>